<feature type="domain" description="Phosphatidic acid phosphatase type 2/haloperoxidase" evidence="2">
    <location>
        <begin position="27"/>
        <end position="132"/>
    </location>
</feature>
<dbReference type="PANTHER" id="PTHR14969">
    <property type="entry name" value="SPHINGOSINE-1-PHOSPHATE PHOSPHOHYDROLASE"/>
    <property type="match status" value="1"/>
</dbReference>
<dbReference type="InterPro" id="IPR033879">
    <property type="entry name" value="UPP_Pase"/>
</dbReference>
<dbReference type="InterPro" id="IPR000326">
    <property type="entry name" value="PAP2/HPO"/>
</dbReference>
<dbReference type="InterPro" id="IPR036938">
    <property type="entry name" value="PAP2/HPO_sf"/>
</dbReference>
<dbReference type="KEGG" id="ppsr:I6J18_01095"/>
<dbReference type="AlphaFoldDB" id="A0A974NRE4"/>
<protein>
    <submittedName>
        <fullName evidence="3">Undecaprenyl-diphosphatase</fullName>
    </submittedName>
</protein>
<dbReference type="SUPFAM" id="SSF48317">
    <property type="entry name" value="Acid phosphatase/Vanadium-dependent haloperoxidase"/>
    <property type="match status" value="1"/>
</dbReference>
<dbReference type="CDD" id="cd03385">
    <property type="entry name" value="PAP2_BcrC_like"/>
    <property type="match status" value="1"/>
</dbReference>
<evidence type="ECO:0000313" key="3">
    <source>
        <dbReference type="EMBL" id="QQT02478.1"/>
    </source>
</evidence>
<keyword evidence="1" id="KW-0472">Membrane</keyword>
<accession>A0A974NRE4</accession>
<dbReference type="GO" id="GO:0050380">
    <property type="term" value="F:undecaprenyl-diphosphatase activity"/>
    <property type="evidence" value="ECO:0007669"/>
    <property type="project" value="InterPro"/>
</dbReference>
<reference evidence="3 4" key="1">
    <citation type="submission" date="2021-01" db="EMBL/GenBank/DDBJ databases">
        <title>FDA dAtabase for Regulatory Grade micrObial Sequences (FDA-ARGOS): Supporting development and validation of Infectious Disease Dx tests.</title>
        <authorList>
            <person name="Nelson B."/>
            <person name="Plummer A."/>
            <person name="Tallon L."/>
            <person name="Sadzewicz L."/>
            <person name="Zhao X."/>
            <person name="Boylan J."/>
            <person name="Ott S."/>
            <person name="Bowen H."/>
            <person name="Vavikolanu K."/>
            <person name="Mehta A."/>
            <person name="Aluvathingal J."/>
            <person name="Nadendla S."/>
            <person name="Myers T."/>
            <person name="Yan Y."/>
            <person name="Sichtig H."/>
        </authorList>
    </citation>
    <scope>NUCLEOTIDE SEQUENCE [LARGE SCALE GENOMIC DNA]</scope>
    <source>
        <strain evidence="3 4">FDAARGOS_1161</strain>
    </source>
</reference>
<keyword evidence="1" id="KW-1133">Transmembrane helix</keyword>
<proteinExistence type="predicted"/>
<sequence>MLYFLALFLLIFWFTRIYHNRLMVIQAALSFILAECFGKLVSTLHSNYQPFVELKDVNLLIVKEVNNSFPSDHTIVFFSICVSFALMRKHQWYIWLPLAGLVGLSRIWVGVHYPADVAVGALLATLAALIMYRITPHLRLVRLSLEKYSQFENKVFRINN</sequence>
<dbReference type="SMART" id="SM00014">
    <property type="entry name" value="acidPPc"/>
    <property type="match status" value="1"/>
</dbReference>
<dbReference type="PANTHER" id="PTHR14969:SF13">
    <property type="entry name" value="AT30094P"/>
    <property type="match status" value="1"/>
</dbReference>
<feature type="transmembrane region" description="Helical" evidence="1">
    <location>
        <begin position="93"/>
        <end position="111"/>
    </location>
</feature>
<gene>
    <name evidence="3" type="ORF">I6J18_01095</name>
</gene>
<feature type="transmembrane region" description="Helical" evidence="1">
    <location>
        <begin position="117"/>
        <end position="135"/>
    </location>
</feature>
<organism evidence="3 4">
    <name type="scientific">Peribacillus psychrosaccharolyticus</name>
    <name type="common">Bacillus psychrosaccharolyticus</name>
    <dbReference type="NCBI Taxonomy" id="1407"/>
    <lineage>
        <taxon>Bacteria</taxon>
        <taxon>Bacillati</taxon>
        <taxon>Bacillota</taxon>
        <taxon>Bacilli</taxon>
        <taxon>Bacillales</taxon>
        <taxon>Bacillaceae</taxon>
        <taxon>Peribacillus</taxon>
    </lineage>
</organism>
<name>A0A974NRE4_PERPY</name>
<evidence type="ECO:0000313" key="4">
    <source>
        <dbReference type="Proteomes" id="UP000595254"/>
    </source>
</evidence>
<dbReference type="EMBL" id="CP068053">
    <property type="protein sequence ID" value="QQT02478.1"/>
    <property type="molecule type" value="Genomic_DNA"/>
</dbReference>
<dbReference type="Gene3D" id="1.20.144.10">
    <property type="entry name" value="Phosphatidic acid phosphatase type 2/haloperoxidase"/>
    <property type="match status" value="1"/>
</dbReference>
<keyword evidence="4" id="KW-1185">Reference proteome</keyword>
<keyword evidence="1" id="KW-0812">Transmembrane</keyword>
<dbReference type="GO" id="GO:0005886">
    <property type="term" value="C:plasma membrane"/>
    <property type="evidence" value="ECO:0007669"/>
    <property type="project" value="InterPro"/>
</dbReference>
<evidence type="ECO:0000256" key="1">
    <source>
        <dbReference type="SAM" id="Phobius"/>
    </source>
</evidence>
<dbReference type="Pfam" id="PF01569">
    <property type="entry name" value="PAP2"/>
    <property type="match status" value="1"/>
</dbReference>
<dbReference type="Proteomes" id="UP000595254">
    <property type="component" value="Chromosome"/>
</dbReference>
<evidence type="ECO:0000259" key="2">
    <source>
        <dbReference type="SMART" id="SM00014"/>
    </source>
</evidence>